<feature type="transmembrane region" description="Helical" evidence="1">
    <location>
        <begin position="56"/>
        <end position="77"/>
    </location>
</feature>
<reference evidence="2 3" key="1">
    <citation type="submission" date="2019-06" db="EMBL/GenBank/DDBJ databases">
        <title>Sequencing the genomes of 1000 actinobacteria strains.</title>
        <authorList>
            <person name="Klenk H.-P."/>
        </authorList>
    </citation>
    <scope>NUCLEOTIDE SEQUENCE [LARGE SCALE GENOMIC DNA]</scope>
    <source>
        <strain evidence="2 3">DSM 105492</strain>
    </source>
</reference>
<dbReference type="RefSeq" id="WP_141896360.1">
    <property type="nucleotide sequence ID" value="NZ_BAABLH010000004.1"/>
</dbReference>
<comment type="caution">
    <text evidence="2">The sequence shown here is derived from an EMBL/GenBank/DDBJ whole genome shotgun (WGS) entry which is preliminary data.</text>
</comment>
<dbReference type="EMBL" id="VFPE01000007">
    <property type="protein sequence ID" value="TQM19667.1"/>
    <property type="molecule type" value="Genomic_DNA"/>
</dbReference>
<dbReference type="AlphaFoldDB" id="A0A543EDI8"/>
<dbReference type="OrthoDB" id="10005334at2"/>
<keyword evidence="1" id="KW-0812">Transmembrane</keyword>
<keyword evidence="3" id="KW-1185">Reference proteome</keyword>
<feature type="transmembrane region" description="Helical" evidence="1">
    <location>
        <begin position="22"/>
        <end position="44"/>
    </location>
</feature>
<evidence type="ECO:0000313" key="2">
    <source>
        <dbReference type="EMBL" id="TQM19667.1"/>
    </source>
</evidence>
<proteinExistence type="predicted"/>
<accession>A0A543EDI8</accession>
<keyword evidence="1" id="KW-0472">Membrane</keyword>
<sequence>MAPGALYSYGLSKPPKTPLRRLLWAIAVFVLCAAILPFVIVGIVQAWARGGPGEAVGLIIVLLPLLIGVAASLYAFVDIARARRRAARTAAPE</sequence>
<name>A0A543EDI8_9MICO</name>
<evidence type="ECO:0000256" key="1">
    <source>
        <dbReference type="SAM" id="Phobius"/>
    </source>
</evidence>
<dbReference type="Proteomes" id="UP000320235">
    <property type="component" value="Unassembled WGS sequence"/>
</dbReference>
<keyword evidence="1" id="KW-1133">Transmembrane helix</keyword>
<evidence type="ECO:0000313" key="3">
    <source>
        <dbReference type="Proteomes" id="UP000320235"/>
    </source>
</evidence>
<protein>
    <submittedName>
        <fullName evidence="2">Uncharacterized protein</fullName>
    </submittedName>
</protein>
<gene>
    <name evidence="2" type="ORF">FB391_3502</name>
</gene>
<organism evidence="2 3">
    <name type="scientific">Microbacterium kyungheense</name>
    <dbReference type="NCBI Taxonomy" id="1263636"/>
    <lineage>
        <taxon>Bacteria</taxon>
        <taxon>Bacillati</taxon>
        <taxon>Actinomycetota</taxon>
        <taxon>Actinomycetes</taxon>
        <taxon>Micrococcales</taxon>
        <taxon>Microbacteriaceae</taxon>
        <taxon>Microbacterium</taxon>
    </lineage>
</organism>